<dbReference type="EMBL" id="VLKZ01000003">
    <property type="protein sequence ID" value="TWI58173.1"/>
    <property type="molecule type" value="Genomic_DNA"/>
</dbReference>
<dbReference type="AlphaFoldDB" id="A0A562QNC9"/>
<dbReference type="InterPro" id="IPR018775">
    <property type="entry name" value="RlaP"/>
</dbReference>
<gene>
    <name evidence="1" type="ORF">IQ10_01507</name>
</gene>
<dbReference type="PANTHER" id="PTHR34817">
    <property type="entry name" value="NUCLEOTIDYLTRANSFERASE"/>
    <property type="match status" value="1"/>
</dbReference>
<dbReference type="PANTHER" id="PTHR34817:SF1">
    <property type="entry name" value="NUCLEOTIDYLTRANSFERASE"/>
    <property type="match status" value="1"/>
</dbReference>
<name>A0A562QNC9_9BACI</name>
<evidence type="ECO:0000313" key="2">
    <source>
        <dbReference type="Proteomes" id="UP000315711"/>
    </source>
</evidence>
<reference evidence="1 2" key="1">
    <citation type="journal article" date="2015" name="Stand. Genomic Sci.">
        <title>Genomic Encyclopedia of Bacterial and Archaeal Type Strains, Phase III: the genomes of soil and plant-associated and newly described type strains.</title>
        <authorList>
            <person name="Whitman W.B."/>
            <person name="Woyke T."/>
            <person name="Klenk H.P."/>
            <person name="Zhou Y."/>
            <person name="Lilburn T.G."/>
            <person name="Beck B.J."/>
            <person name="De Vos P."/>
            <person name="Vandamme P."/>
            <person name="Eisen J.A."/>
            <person name="Garrity G."/>
            <person name="Hugenholtz P."/>
            <person name="Kyrpides N.C."/>
        </authorList>
    </citation>
    <scope>NUCLEOTIDE SEQUENCE [LARGE SCALE GENOMIC DNA]</scope>
    <source>
        <strain evidence="1 2">CGMCC 1.10116</strain>
    </source>
</reference>
<dbReference type="GO" id="GO:0016740">
    <property type="term" value="F:transferase activity"/>
    <property type="evidence" value="ECO:0007669"/>
    <property type="project" value="UniProtKB-KW"/>
</dbReference>
<protein>
    <submittedName>
        <fullName evidence="1">Putative nucleotidyltransferase</fullName>
    </submittedName>
</protein>
<organism evidence="1 2">
    <name type="scientific">Halalkalibacter nanhaiisediminis</name>
    <dbReference type="NCBI Taxonomy" id="688079"/>
    <lineage>
        <taxon>Bacteria</taxon>
        <taxon>Bacillati</taxon>
        <taxon>Bacillota</taxon>
        <taxon>Bacilli</taxon>
        <taxon>Bacillales</taxon>
        <taxon>Bacillaceae</taxon>
        <taxon>Halalkalibacter</taxon>
    </lineage>
</organism>
<dbReference type="Pfam" id="PF10127">
    <property type="entry name" value="RlaP"/>
    <property type="match status" value="1"/>
</dbReference>
<sequence>MERELAFKALVGSANYNLSTAESDKDYKVFVLPTFNDLYHGKLYKESKFNESFDEDYHDIRKLSSLFWKSNVNFVEVLFSTNITINESDLIKESLENIFAMKDEIAAMNLPYLYQACKGMYFSKAKYIEKGNKGTHYLIEKYGYDTKSAMHAFRIMDFIERFAENGFTDFKGAMQYDDKGRNSMLVIKNGEYTKDEYFTLVEEKMTTFEQLENVYNCQPVREDIKYALENIIYQLVFKKICNERC</sequence>
<keyword evidence="1" id="KW-0808">Transferase</keyword>
<comment type="caution">
    <text evidence="1">The sequence shown here is derived from an EMBL/GenBank/DDBJ whole genome shotgun (WGS) entry which is preliminary data.</text>
</comment>
<dbReference type="Proteomes" id="UP000315711">
    <property type="component" value="Unassembled WGS sequence"/>
</dbReference>
<evidence type="ECO:0000313" key="1">
    <source>
        <dbReference type="EMBL" id="TWI58173.1"/>
    </source>
</evidence>
<accession>A0A562QNC9</accession>
<dbReference type="OrthoDB" id="2987080at2"/>
<dbReference type="RefSeq" id="WP_144449820.1">
    <property type="nucleotide sequence ID" value="NZ_VLKZ01000003.1"/>
</dbReference>
<keyword evidence="2" id="KW-1185">Reference proteome</keyword>
<proteinExistence type="predicted"/>